<dbReference type="GO" id="GO:0044874">
    <property type="term" value="P:lipoprotein localization to outer membrane"/>
    <property type="evidence" value="ECO:0007669"/>
    <property type="project" value="TreeGrafter"/>
</dbReference>
<dbReference type="GO" id="GO:0042953">
    <property type="term" value="P:lipoprotein transport"/>
    <property type="evidence" value="ECO:0007669"/>
    <property type="project" value="InterPro"/>
</dbReference>
<feature type="domain" description="ABC3 transporter permease C-terminal" evidence="9">
    <location>
        <begin position="279"/>
        <end position="411"/>
    </location>
</feature>
<dbReference type="PANTHER" id="PTHR30489">
    <property type="entry name" value="LIPOPROTEIN-RELEASING SYSTEM TRANSMEMBRANE PROTEIN LOLE"/>
    <property type="match status" value="1"/>
</dbReference>
<evidence type="ECO:0000256" key="5">
    <source>
        <dbReference type="ARBA" id="ARBA00022692"/>
    </source>
</evidence>
<evidence type="ECO:0000313" key="11">
    <source>
        <dbReference type="EMBL" id="SKA10619.1"/>
    </source>
</evidence>
<evidence type="ECO:0000256" key="1">
    <source>
        <dbReference type="ARBA" id="ARBA00004651"/>
    </source>
</evidence>
<evidence type="ECO:0000256" key="8">
    <source>
        <dbReference type="SAM" id="Phobius"/>
    </source>
</evidence>
<dbReference type="Pfam" id="PF02687">
    <property type="entry name" value="FtsX"/>
    <property type="match status" value="1"/>
</dbReference>
<keyword evidence="3" id="KW-0813">Transport</keyword>
<reference evidence="12" key="1">
    <citation type="submission" date="2017-02" db="EMBL/GenBank/DDBJ databases">
        <authorList>
            <person name="Varghese N."/>
            <person name="Submissions S."/>
        </authorList>
    </citation>
    <scope>NUCLEOTIDE SEQUENCE [LARGE SCALE GENOMIC DNA]</scope>
    <source>
        <strain evidence="12">ATCC BAA-34</strain>
    </source>
</reference>
<evidence type="ECO:0000313" key="12">
    <source>
        <dbReference type="Proteomes" id="UP000190102"/>
    </source>
</evidence>
<dbReference type="Proteomes" id="UP000190102">
    <property type="component" value="Unassembled WGS sequence"/>
</dbReference>
<feature type="transmembrane region" description="Helical" evidence="8">
    <location>
        <begin position="276"/>
        <end position="301"/>
    </location>
</feature>
<dbReference type="EMBL" id="FUWR01000017">
    <property type="protein sequence ID" value="SKA10619.1"/>
    <property type="molecule type" value="Genomic_DNA"/>
</dbReference>
<name>A0A1T4R3S0_9BACT</name>
<keyword evidence="4" id="KW-1003">Cell membrane</keyword>
<evidence type="ECO:0000256" key="2">
    <source>
        <dbReference type="ARBA" id="ARBA00005236"/>
    </source>
</evidence>
<keyword evidence="11" id="KW-0449">Lipoprotein</keyword>
<dbReference type="InterPro" id="IPR051447">
    <property type="entry name" value="Lipoprotein-release_system"/>
</dbReference>
<protein>
    <submittedName>
        <fullName evidence="11">Lipoprotein-releasing system permease protein</fullName>
    </submittedName>
</protein>
<keyword evidence="7 8" id="KW-0472">Membrane</keyword>
<evidence type="ECO:0000256" key="4">
    <source>
        <dbReference type="ARBA" id="ARBA00022475"/>
    </source>
</evidence>
<dbReference type="InterPro" id="IPR011925">
    <property type="entry name" value="LolCE_TM"/>
</dbReference>
<comment type="similarity">
    <text evidence="2">Belongs to the ABC-4 integral membrane protein family. LolC/E subfamily.</text>
</comment>
<comment type="subcellular location">
    <subcellularLocation>
        <location evidence="1">Cell membrane</location>
        <topology evidence="1">Multi-pass membrane protein</topology>
    </subcellularLocation>
</comment>
<dbReference type="InterPro" id="IPR025857">
    <property type="entry name" value="MacB_PCD"/>
</dbReference>
<accession>A0A1T4R3S0</accession>
<proteinExistence type="inferred from homology"/>
<dbReference type="Pfam" id="PF12704">
    <property type="entry name" value="MacB_PCD"/>
    <property type="match status" value="1"/>
</dbReference>
<evidence type="ECO:0000259" key="10">
    <source>
        <dbReference type="Pfam" id="PF12704"/>
    </source>
</evidence>
<dbReference type="GO" id="GO:0098797">
    <property type="term" value="C:plasma membrane protein complex"/>
    <property type="evidence" value="ECO:0007669"/>
    <property type="project" value="TreeGrafter"/>
</dbReference>
<evidence type="ECO:0000256" key="6">
    <source>
        <dbReference type="ARBA" id="ARBA00022989"/>
    </source>
</evidence>
<dbReference type="AlphaFoldDB" id="A0A1T4R3S0"/>
<keyword evidence="6 8" id="KW-1133">Transmembrane helix</keyword>
<dbReference type="PANTHER" id="PTHR30489:SF0">
    <property type="entry name" value="LIPOPROTEIN-RELEASING SYSTEM TRANSMEMBRANE PROTEIN LOLE"/>
    <property type="match status" value="1"/>
</dbReference>
<sequence length="420" mass="46137">MALPFELTIGLRYLKAKRKSTFISIITFISTAGVTLGVMALIIVLAVMTGFERDLKEKILGTNAHLVVIRSGAPMENYRSTMEQLTRLPGVQAATPFIYNQVMLSTGRNVSGVVLRGIDPASDKKVTRLSRALVQGSMDTLETIENGLPEPGLLIGGELAKHLNLTVGDRVNVVSPTGTITPLGMMPKLKPFRVTGIFNTGMFEYDSTLAYVSISQAQKFFDLGDTVTGIQLKVADVYATTELAKKINHEFGPELYARDWMQMNRNILFALKTEKVVMFIILTLIVLVAAFGIASTLFMVVMEKTRDIAILKTMGARSSSIMKIFVLEGLIIGVIGTVLGVLSGLLISFNLEPIINVVQKVTGKNFFSKEIYYLDHFPSHVVMSDVLIISVTAILISFLATLYPAWQASRMLPAEALRYE</sequence>
<feature type="transmembrane region" description="Helical" evidence="8">
    <location>
        <begin position="386"/>
        <end position="406"/>
    </location>
</feature>
<gene>
    <name evidence="11" type="ORF">SAMN02745119_02659</name>
</gene>
<evidence type="ECO:0000256" key="3">
    <source>
        <dbReference type="ARBA" id="ARBA00022448"/>
    </source>
</evidence>
<feature type="transmembrane region" description="Helical" evidence="8">
    <location>
        <begin position="321"/>
        <end position="347"/>
    </location>
</feature>
<dbReference type="STRING" id="115783.SAMN02745119_02659"/>
<keyword evidence="5 8" id="KW-0812">Transmembrane</keyword>
<dbReference type="InterPro" id="IPR003838">
    <property type="entry name" value="ABC3_permease_C"/>
</dbReference>
<organism evidence="11 12">
    <name type="scientific">Trichlorobacter thiogenes</name>
    <dbReference type="NCBI Taxonomy" id="115783"/>
    <lineage>
        <taxon>Bacteria</taxon>
        <taxon>Pseudomonadati</taxon>
        <taxon>Thermodesulfobacteriota</taxon>
        <taxon>Desulfuromonadia</taxon>
        <taxon>Geobacterales</taxon>
        <taxon>Geobacteraceae</taxon>
        <taxon>Trichlorobacter</taxon>
    </lineage>
</organism>
<evidence type="ECO:0000259" key="9">
    <source>
        <dbReference type="Pfam" id="PF02687"/>
    </source>
</evidence>
<feature type="domain" description="MacB-like periplasmic core" evidence="10">
    <location>
        <begin position="27"/>
        <end position="248"/>
    </location>
</feature>
<feature type="transmembrane region" description="Helical" evidence="8">
    <location>
        <begin position="21"/>
        <end position="48"/>
    </location>
</feature>
<evidence type="ECO:0000256" key="7">
    <source>
        <dbReference type="ARBA" id="ARBA00023136"/>
    </source>
</evidence>
<dbReference type="NCBIfam" id="TIGR02212">
    <property type="entry name" value="lolCE"/>
    <property type="match status" value="1"/>
</dbReference>
<keyword evidence="12" id="KW-1185">Reference proteome</keyword>